<dbReference type="PROSITE" id="PS00324">
    <property type="entry name" value="ASPARTOKINASE"/>
    <property type="match status" value="1"/>
</dbReference>
<comment type="pathway">
    <text evidence="4">Amino-acid biosynthesis; L-threonine biosynthesis; L-threonine from L-aspartate: step 3/5.</text>
</comment>
<keyword evidence="23" id="KW-0511">Multifunctional enzyme</keyword>
<sequence>MKILKFGGSSVANANNILQAENIIKKESLQNKIIVVVSALQGATDSLIKAANYASHKDERYIWLIKELEEKHLNLVKELIPVLDQSAWLSFVKKHFNDIEDLCNSIFVLGEFTNRIKDKITSYGEFLSSNIIAARLQYEGLDAIWMNAMDHILTDSAFTNAKVDLEITEKNIQNYCKEHQNHIIIVPGFIAKDGKGNITTLGRGGSDYTSSIMAAALSADELQIWTDVSGMMTADPRLVSNAKPIPEISYHEAMELSHFGAKVLYPPTIQPVMIKNIDLRIKNTFKPEAAGTLVTHNINASDSENSPVAVGISNMSHIALLTLEGSGMVGIPGISARLFQCLSLEKINVVLITQSSSEHSITLAIHENDVVHAETAVNSSFADDVKLKRIAPVKIETGLSIVALVGENMKNRSGVSAKMFGCLGNNGINIRAIAQGSSEKNISIVISEKDIKKAVNVLHEEFFESEIKQVHLYLCGIGNVGHKLIQQIYEQNEYLKEHILINLRIAGLSNSRNMCFPESGISKDECLEHLKNGEKASIEKFAEEIISRNLRNSVFVDVTASAEIPKIYESLLKKSVNIVACNKIAASSDFEKYQSLKNTAKNHSCKFFFETNVGAGLPIIGTINDLIRSGDKITSIQAVLSGTLNFVFNNYDGNIPFSEVVAQAQKEGYTEPDPRLDLAGTDVARKILILAREAGYPLEFHQIENIGFLPEECMQGDVDNFYQMLLKYEDHFQNLVAEAKAGNKILKYVATFNHGKAQVGLQHIAPEDDLYHLYGKDNIVIFKTLRYSEQPLVVKGAGAGADVTASGVFADIVRAV</sequence>
<keyword evidence="19" id="KW-0520">NAD</keyword>
<dbReference type="NCBIfam" id="TIGR00657">
    <property type="entry name" value="asp_kinases"/>
    <property type="match status" value="1"/>
</dbReference>
<evidence type="ECO:0000256" key="1">
    <source>
        <dbReference type="ARBA" id="ARBA00001920"/>
    </source>
</evidence>
<keyword evidence="21" id="KW-0457">Lysine biosynthesis</keyword>
<dbReference type="GO" id="GO:0009088">
    <property type="term" value="P:threonine biosynthetic process"/>
    <property type="evidence" value="ECO:0007669"/>
    <property type="project" value="UniProtKB-UniPathway"/>
</dbReference>
<keyword evidence="17" id="KW-0521">NADP</keyword>
<accession>A0A086A0K2</accession>
<evidence type="ECO:0000256" key="14">
    <source>
        <dbReference type="ARBA" id="ARBA00022741"/>
    </source>
</evidence>
<dbReference type="InterPro" id="IPR036393">
    <property type="entry name" value="AceGlu_kinase-like_sf"/>
</dbReference>
<organism evidence="29 30">
    <name type="scientific">Chryseobacterium soli</name>
    <dbReference type="NCBI Taxonomy" id="445961"/>
    <lineage>
        <taxon>Bacteria</taxon>
        <taxon>Pseudomonadati</taxon>
        <taxon>Bacteroidota</taxon>
        <taxon>Flavobacteriia</taxon>
        <taxon>Flavobacteriales</taxon>
        <taxon>Weeksellaceae</taxon>
        <taxon>Chryseobacterium group</taxon>
        <taxon>Chryseobacterium</taxon>
    </lineage>
</organism>
<dbReference type="GO" id="GO:0004072">
    <property type="term" value="F:aspartate kinase activity"/>
    <property type="evidence" value="ECO:0007669"/>
    <property type="project" value="UniProtKB-EC"/>
</dbReference>
<dbReference type="UniPathway" id="UPA00051">
    <property type="reaction ID" value="UER00462"/>
</dbReference>
<dbReference type="InterPro" id="IPR042199">
    <property type="entry name" value="AsparK_Bifunc_asparK/hSer_DH"/>
</dbReference>
<proteinExistence type="inferred from homology"/>
<dbReference type="GO" id="GO:0009086">
    <property type="term" value="P:methionine biosynthetic process"/>
    <property type="evidence" value="ECO:0007669"/>
    <property type="project" value="UniProtKB-KW"/>
</dbReference>
<evidence type="ECO:0000256" key="18">
    <source>
        <dbReference type="ARBA" id="ARBA00023002"/>
    </source>
</evidence>
<dbReference type="CDD" id="cd04921">
    <property type="entry name" value="ACT_AKi-HSDH-ThrA-like_1"/>
    <property type="match status" value="1"/>
</dbReference>
<dbReference type="SUPFAM" id="SSF55021">
    <property type="entry name" value="ACT-like"/>
    <property type="match status" value="2"/>
</dbReference>
<dbReference type="InterPro" id="IPR018042">
    <property type="entry name" value="Aspartate_kinase_CS"/>
</dbReference>
<dbReference type="FunFam" id="3.30.360.10:FF:000006">
    <property type="entry name" value="Bifunctional aspartokinase/homoserine dehydrogenase"/>
    <property type="match status" value="1"/>
</dbReference>
<dbReference type="PROSITE" id="PS51671">
    <property type="entry name" value="ACT"/>
    <property type="match status" value="2"/>
</dbReference>
<dbReference type="AlphaFoldDB" id="A0A086A0K2"/>
<evidence type="ECO:0000256" key="2">
    <source>
        <dbReference type="ARBA" id="ARBA00004766"/>
    </source>
</evidence>
<evidence type="ECO:0000256" key="24">
    <source>
        <dbReference type="ARBA" id="ARBA00044938"/>
    </source>
</evidence>
<name>A0A086A0K2_9FLAO</name>
<keyword evidence="13" id="KW-0479">Metal-binding</keyword>
<protein>
    <submittedName>
        <fullName evidence="29">Aspartate kinase</fullName>
    </submittedName>
</protein>
<keyword evidence="16" id="KW-0067">ATP-binding</keyword>
<dbReference type="Gene3D" id="1.20.120.1320">
    <property type="entry name" value="Aspartokinase, catalytic domain"/>
    <property type="match status" value="1"/>
</dbReference>
<dbReference type="InterPro" id="IPR005106">
    <property type="entry name" value="Asp/hSer_DH_NAD-bd"/>
</dbReference>
<evidence type="ECO:0000256" key="21">
    <source>
        <dbReference type="ARBA" id="ARBA00023154"/>
    </source>
</evidence>
<dbReference type="STRING" id="445961.IW15_20815"/>
<comment type="catalytic activity">
    <reaction evidence="25">
        <text>L-aspartate + ATP = 4-phospho-L-aspartate + ADP</text>
        <dbReference type="Rhea" id="RHEA:23776"/>
        <dbReference type="ChEBI" id="CHEBI:29991"/>
        <dbReference type="ChEBI" id="CHEBI:30616"/>
        <dbReference type="ChEBI" id="CHEBI:57535"/>
        <dbReference type="ChEBI" id="CHEBI:456216"/>
        <dbReference type="EC" id="2.7.2.4"/>
    </reaction>
    <physiologicalReaction direction="left-to-right" evidence="25">
        <dbReference type="Rhea" id="RHEA:23777"/>
    </physiologicalReaction>
</comment>
<comment type="catalytic activity">
    <reaction evidence="27">
        <text>L-homoserine + NAD(+) = L-aspartate 4-semialdehyde + NADH + H(+)</text>
        <dbReference type="Rhea" id="RHEA:15757"/>
        <dbReference type="ChEBI" id="CHEBI:15378"/>
        <dbReference type="ChEBI" id="CHEBI:57476"/>
        <dbReference type="ChEBI" id="CHEBI:57540"/>
        <dbReference type="ChEBI" id="CHEBI:57945"/>
        <dbReference type="ChEBI" id="CHEBI:537519"/>
        <dbReference type="EC" id="1.1.1.3"/>
    </reaction>
    <physiologicalReaction direction="right-to-left" evidence="27">
        <dbReference type="Rhea" id="RHEA:15759"/>
    </physiologicalReaction>
</comment>
<dbReference type="InterPro" id="IPR049638">
    <property type="entry name" value="AK-HD"/>
</dbReference>
<evidence type="ECO:0000256" key="19">
    <source>
        <dbReference type="ARBA" id="ARBA00023027"/>
    </source>
</evidence>
<dbReference type="SUPFAM" id="SSF53633">
    <property type="entry name" value="Carbamate kinase-like"/>
    <property type="match status" value="1"/>
</dbReference>
<evidence type="ECO:0000313" key="30">
    <source>
        <dbReference type="Proteomes" id="UP000028705"/>
    </source>
</evidence>
<dbReference type="NCBIfam" id="NF006959">
    <property type="entry name" value="PRK09436.1"/>
    <property type="match status" value="1"/>
</dbReference>
<evidence type="ECO:0000256" key="15">
    <source>
        <dbReference type="ARBA" id="ARBA00022777"/>
    </source>
</evidence>
<keyword evidence="30" id="KW-1185">Reference proteome</keyword>
<evidence type="ECO:0000256" key="6">
    <source>
        <dbReference type="ARBA" id="ARBA00005139"/>
    </source>
</evidence>
<keyword evidence="15 29" id="KW-0418">Kinase</keyword>
<comment type="function">
    <text evidence="24">Bifunctional aspartate kinase and homoserine dehydrogenase that catalyzes the first and the third steps toward the synthesis of lysine, methionine and threonine from aspartate.</text>
</comment>
<dbReference type="PANTHER" id="PTHR43070:SF3">
    <property type="entry name" value="HOMOSERINE DEHYDROGENASE"/>
    <property type="match status" value="1"/>
</dbReference>
<comment type="similarity">
    <text evidence="7">In the C-terminal section; belongs to the homoserine dehydrogenase family.</text>
</comment>
<evidence type="ECO:0000256" key="12">
    <source>
        <dbReference type="ARBA" id="ARBA00022697"/>
    </source>
</evidence>
<keyword evidence="11" id="KW-0808">Transferase</keyword>
<dbReference type="Gene3D" id="3.30.360.10">
    <property type="entry name" value="Dihydrodipicolinate Reductase, domain 2"/>
    <property type="match status" value="1"/>
</dbReference>
<evidence type="ECO:0000256" key="25">
    <source>
        <dbReference type="ARBA" id="ARBA00048561"/>
    </source>
</evidence>
<keyword evidence="10" id="KW-0028">Amino-acid biosynthesis</keyword>
<dbReference type="PROSITE" id="PS01042">
    <property type="entry name" value="HOMOSER_DHGENASE"/>
    <property type="match status" value="1"/>
</dbReference>
<dbReference type="GO" id="GO:0009089">
    <property type="term" value="P:lysine biosynthetic process via diaminopimelate"/>
    <property type="evidence" value="ECO:0007669"/>
    <property type="project" value="UniProtKB-UniPathway"/>
</dbReference>
<evidence type="ECO:0000256" key="10">
    <source>
        <dbReference type="ARBA" id="ARBA00022605"/>
    </source>
</evidence>
<keyword evidence="12" id="KW-0791">Threonine biosynthesis</keyword>
<comment type="caution">
    <text evidence="29">The sequence shown here is derived from an EMBL/GenBank/DDBJ whole genome shotgun (WGS) entry which is preliminary data.</text>
</comment>
<dbReference type="FunFam" id="3.30.2130.10:FF:000001">
    <property type="entry name" value="Bifunctional aspartokinase/homoserine dehydrogenase"/>
    <property type="match status" value="1"/>
</dbReference>
<dbReference type="Gene3D" id="3.40.50.720">
    <property type="entry name" value="NAD(P)-binding Rossmann-like Domain"/>
    <property type="match status" value="1"/>
</dbReference>
<feature type="domain" description="ACT" evidence="28">
    <location>
        <begin position="323"/>
        <end position="392"/>
    </location>
</feature>
<dbReference type="InterPro" id="IPR001342">
    <property type="entry name" value="HDH_cat"/>
</dbReference>
<dbReference type="SUPFAM" id="SSF51735">
    <property type="entry name" value="NAD(P)-binding Rossmann-fold domains"/>
    <property type="match status" value="1"/>
</dbReference>
<dbReference type="RefSeq" id="WP_034714990.1">
    <property type="nucleotide sequence ID" value="NZ_JPRH01000012.1"/>
</dbReference>
<keyword evidence="22" id="KW-0486">Methionine biosynthesis</keyword>
<dbReference type="PIRSF" id="PIRSF000727">
    <property type="entry name" value="ThrA"/>
    <property type="match status" value="1"/>
</dbReference>
<dbReference type="UniPathway" id="UPA00050">
    <property type="reaction ID" value="UER00063"/>
</dbReference>
<dbReference type="OrthoDB" id="9799110at2"/>
<dbReference type="GO" id="GO:0046872">
    <property type="term" value="F:metal ion binding"/>
    <property type="evidence" value="ECO:0007669"/>
    <property type="project" value="UniProtKB-KW"/>
</dbReference>
<comment type="pathway">
    <text evidence="5">Amino-acid biosynthesis; L-methionine biosynthesis via de novo pathway; L-homoserine from L-aspartate: step 3/3.</text>
</comment>
<comment type="pathway">
    <text evidence="2">Amino-acid biosynthesis; L-lysine biosynthesis via DAP pathway; (S)-tetrahydrodipicolinate from L-aspartate: step 1/4.</text>
</comment>
<dbReference type="Pfam" id="PF00742">
    <property type="entry name" value="Homoserine_dh"/>
    <property type="match status" value="1"/>
</dbReference>
<comment type="similarity">
    <text evidence="8">In the N-terminal section; belongs to the aspartokinase family.</text>
</comment>
<comment type="cofactor">
    <cofactor evidence="1">
        <name>a metal cation</name>
        <dbReference type="ChEBI" id="CHEBI:25213"/>
    </cofactor>
</comment>
<comment type="catalytic activity">
    <reaction evidence="26">
        <text>L-homoserine + NADP(+) = L-aspartate 4-semialdehyde + NADPH + H(+)</text>
        <dbReference type="Rhea" id="RHEA:15761"/>
        <dbReference type="ChEBI" id="CHEBI:15378"/>
        <dbReference type="ChEBI" id="CHEBI:57476"/>
        <dbReference type="ChEBI" id="CHEBI:57783"/>
        <dbReference type="ChEBI" id="CHEBI:58349"/>
        <dbReference type="ChEBI" id="CHEBI:537519"/>
        <dbReference type="EC" id="1.1.1.3"/>
    </reaction>
    <physiologicalReaction direction="right-to-left" evidence="26">
        <dbReference type="Rhea" id="RHEA:15763"/>
    </physiologicalReaction>
</comment>
<gene>
    <name evidence="29" type="ORF">IW15_20815</name>
</gene>
<keyword evidence="20" id="KW-0915">Sodium</keyword>
<dbReference type="GO" id="GO:0009090">
    <property type="term" value="P:homoserine biosynthetic process"/>
    <property type="evidence" value="ECO:0007669"/>
    <property type="project" value="UniProtKB-ARBA"/>
</dbReference>
<dbReference type="InterPro" id="IPR002912">
    <property type="entry name" value="ACT_dom"/>
</dbReference>
<evidence type="ECO:0000256" key="9">
    <source>
        <dbReference type="ARBA" id="ARBA00011881"/>
    </source>
</evidence>
<dbReference type="Gene3D" id="3.40.1160.10">
    <property type="entry name" value="Acetylglutamate kinase-like"/>
    <property type="match status" value="1"/>
</dbReference>
<reference evidence="29 30" key="1">
    <citation type="submission" date="2014-07" db="EMBL/GenBank/DDBJ databases">
        <title>Genome of Chryseobacterium soli DSM 19298.</title>
        <authorList>
            <person name="Stropko S.J."/>
            <person name="Pipes S.E."/>
            <person name="Newman J."/>
        </authorList>
    </citation>
    <scope>NUCLEOTIDE SEQUENCE [LARGE SCALE GENOMIC DNA]</scope>
    <source>
        <strain evidence="29 30">DSM 19298</strain>
    </source>
</reference>
<dbReference type="PANTHER" id="PTHR43070">
    <property type="match status" value="1"/>
</dbReference>
<evidence type="ECO:0000256" key="17">
    <source>
        <dbReference type="ARBA" id="ARBA00022857"/>
    </source>
</evidence>
<evidence type="ECO:0000256" key="11">
    <source>
        <dbReference type="ARBA" id="ARBA00022679"/>
    </source>
</evidence>
<dbReference type="InterPro" id="IPR001341">
    <property type="entry name" value="Asp_kinase"/>
</dbReference>
<evidence type="ECO:0000313" key="29">
    <source>
        <dbReference type="EMBL" id="KFF10216.1"/>
    </source>
</evidence>
<dbReference type="eggNOG" id="COG0527">
    <property type="taxonomic scope" value="Bacteria"/>
</dbReference>
<evidence type="ECO:0000256" key="4">
    <source>
        <dbReference type="ARBA" id="ARBA00005056"/>
    </source>
</evidence>
<evidence type="ECO:0000256" key="27">
    <source>
        <dbReference type="ARBA" id="ARBA00049031"/>
    </source>
</evidence>
<dbReference type="InterPro" id="IPR011147">
    <property type="entry name" value="Bifunc_Aspkin/hSer_DH"/>
</dbReference>
<evidence type="ECO:0000256" key="7">
    <source>
        <dbReference type="ARBA" id="ARBA00007952"/>
    </source>
</evidence>
<evidence type="ECO:0000256" key="5">
    <source>
        <dbReference type="ARBA" id="ARBA00005062"/>
    </source>
</evidence>
<dbReference type="Gene3D" id="3.30.2130.10">
    <property type="entry name" value="VC0802-like"/>
    <property type="match status" value="1"/>
</dbReference>
<keyword evidence="18" id="KW-0560">Oxidoreductase</keyword>
<dbReference type="InterPro" id="IPR019811">
    <property type="entry name" value="HDH_CS"/>
</dbReference>
<evidence type="ECO:0000256" key="13">
    <source>
        <dbReference type="ARBA" id="ARBA00022723"/>
    </source>
</evidence>
<dbReference type="CDD" id="cd04243">
    <property type="entry name" value="AAK_AK-HSDH-like"/>
    <property type="match status" value="1"/>
</dbReference>
<evidence type="ECO:0000256" key="22">
    <source>
        <dbReference type="ARBA" id="ARBA00023167"/>
    </source>
</evidence>
<comment type="pathway">
    <text evidence="6">Amino-acid biosynthesis; L-threonine biosynthesis; L-threonine from L-aspartate: step 1/5.</text>
</comment>
<evidence type="ECO:0000256" key="8">
    <source>
        <dbReference type="ARBA" id="ARBA00010046"/>
    </source>
</evidence>
<comment type="pathway">
    <text evidence="3">Amino-acid biosynthesis; L-methionine biosynthesis via de novo pathway; L-homoserine from L-aspartate: step 1/3.</text>
</comment>
<comment type="subunit">
    <text evidence="9">Homotetramer.</text>
</comment>
<dbReference type="GO" id="GO:0004412">
    <property type="term" value="F:homoserine dehydrogenase activity"/>
    <property type="evidence" value="ECO:0007669"/>
    <property type="project" value="UniProtKB-EC"/>
</dbReference>
<evidence type="ECO:0000259" key="28">
    <source>
        <dbReference type="PROSITE" id="PS51671"/>
    </source>
</evidence>
<dbReference type="InterPro" id="IPR036291">
    <property type="entry name" value="NAD(P)-bd_dom_sf"/>
</dbReference>
<feature type="domain" description="ACT" evidence="28">
    <location>
        <begin position="404"/>
        <end position="482"/>
    </location>
</feature>
<dbReference type="Pfam" id="PF00696">
    <property type="entry name" value="AA_kinase"/>
    <property type="match status" value="1"/>
</dbReference>
<dbReference type="Proteomes" id="UP000028705">
    <property type="component" value="Unassembled WGS sequence"/>
</dbReference>
<evidence type="ECO:0000256" key="3">
    <source>
        <dbReference type="ARBA" id="ARBA00004986"/>
    </source>
</evidence>
<dbReference type="Pfam" id="PF03447">
    <property type="entry name" value="NAD_binding_3"/>
    <property type="match status" value="1"/>
</dbReference>
<dbReference type="InterPro" id="IPR001048">
    <property type="entry name" value="Asp/Glu/Uridylate_kinase"/>
</dbReference>
<keyword evidence="14" id="KW-0547">Nucleotide-binding</keyword>
<evidence type="ECO:0000256" key="26">
    <source>
        <dbReference type="ARBA" id="ARBA00048841"/>
    </source>
</evidence>
<dbReference type="GO" id="GO:0005524">
    <property type="term" value="F:ATP binding"/>
    <property type="evidence" value="ECO:0007669"/>
    <property type="project" value="UniProtKB-KW"/>
</dbReference>
<dbReference type="SUPFAM" id="SSF55347">
    <property type="entry name" value="Glyceraldehyde-3-phosphate dehydrogenase-like, C-terminal domain"/>
    <property type="match status" value="1"/>
</dbReference>
<evidence type="ECO:0000256" key="16">
    <source>
        <dbReference type="ARBA" id="ARBA00022840"/>
    </source>
</evidence>
<evidence type="ECO:0000256" key="23">
    <source>
        <dbReference type="ARBA" id="ARBA00023268"/>
    </source>
</evidence>
<dbReference type="InterPro" id="IPR054352">
    <property type="entry name" value="ACT_Aspartokinase"/>
</dbReference>
<dbReference type="Pfam" id="PF22468">
    <property type="entry name" value="ACT_9"/>
    <property type="match status" value="2"/>
</dbReference>
<dbReference type="InterPro" id="IPR045865">
    <property type="entry name" value="ACT-like_dom_sf"/>
</dbReference>
<dbReference type="eggNOG" id="COG0460">
    <property type="taxonomic scope" value="Bacteria"/>
</dbReference>
<dbReference type="GO" id="GO:0050661">
    <property type="term" value="F:NADP binding"/>
    <property type="evidence" value="ECO:0007669"/>
    <property type="project" value="InterPro"/>
</dbReference>
<dbReference type="UniPathway" id="UPA00034">
    <property type="reaction ID" value="UER00015"/>
</dbReference>
<dbReference type="EMBL" id="JPRH01000012">
    <property type="protein sequence ID" value="KFF10216.1"/>
    <property type="molecule type" value="Genomic_DNA"/>
</dbReference>
<evidence type="ECO:0000256" key="20">
    <source>
        <dbReference type="ARBA" id="ARBA00023053"/>
    </source>
</evidence>